<feature type="chain" id="PRO_5043317089" evidence="3">
    <location>
        <begin position="17"/>
        <end position="102"/>
    </location>
</feature>
<dbReference type="PANTHER" id="PTHR10380">
    <property type="entry name" value="CUTICLE PROTEIN"/>
    <property type="match status" value="1"/>
</dbReference>
<dbReference type="GO" id="GO:0008010">
    <property type="term" value="F:structural constituent of chitin-based larval cuticle"/>
    <property type="evidence" value="ECO:0007669"/>
    <property type="project" value="TreeGrafter"/>
</dbReference>
<sequence>MKLFVAIAALFAVALAAPQSPKDATILKYESENIGVDGYHFNVETSDGLVRSEEGTLKTIGTETPVVMKGSIKWVAPDGTPYQLDFIADENGFQPTGAHLPH</sequence>
<proteinExistence type="predicted"/>
<dbReference type="PROSITE" id="PS51155">
    <property type="entry name" value="CHIT_BIND_RR_2"/>
    <property type="match status" value="1"/>
</dbReference>
<feature type="signal peptide" evidence="3">
    <location>
        <begin position="1"/>
        <end position="16"/>
    </location>
</feature>
<evidence type="ECO:0000256" key="2">
    <source>
        <dbReference type="PROSITE-ProRule" id="PRU00497"/>
    </source>
</evidence>
<keyword evidence="5" id="KW-1185">Reference proteome</keyword>
<gene>
    <name evidence="4" type="ORF">NQ318_017051</name>
</gene>
<accession>A0AAV8Y9V4</accession>
<dbReference type="PRINTS" id="PR00947">
    <property type="entry name" value="CUTICLE"/>
</dbReference>
<keyword evidence="3" id="KW-0732">Signal</keyword>
<name>A0AAV8Y9V4_9CUCU</name>
<dbReference type="Pfam" id="PF00379">
    <property type="entry name" value="Chitin_bind_4"/>
    <property type="match status" value="1"/>
</dbReference>
<dbReference type="Proteomes" id="UP001162162">
    <property type="component" value="Unassembled WGS sequence"/>
</dbReference>
<protein>
    <submittedName>
        <fullName evidence="4">Uncharacterized protein</fullName>
    </submittedName>
</protein>
<dbReference type="AlphaFoldDB" id="A0AAV8Y9V4"/>
<evidence type="ECO:0000313" key="4">
    <source>
        <dbReference type="EMBL" id="KAJ8947779.1"/>
    </source>
</evidence>
<reference evidence="4" key="1">
    <citation type="journal article" date="2023" name="Insect Mol. Biol.">
        <title>Genome sequencing provides insights into the evolution of gene families encoding plant cell wall-degrading enzymes in longhorned beetles.</title>
        <authorList>
            <person name="Shin N.R."/>
            <person name="Okamura Y."/>
            <person name="Kirsch R."/>
            <person name="Pauchet Y."/>
        </authorList>
    </citation>
    <scope>NUCLEOTIDE SEQUENCE</scope>
    <source>
        <strain evidence="4">AMC_N1</strain>
    </source>
</reference>
<evidence type="ECO:0000256" key="1">
    <source>
        <dbReference type="ARBA" id="ARBA00022460"/>
    </source>
</evidence>
<keyword evidence="1 2" id="KW-0193">Cuticle</keyword>
<dbReference type="InterPro" id="IPR031311">
    <property type="entry name" value="CHIT_BIND_RR_consensus"/>
</dbReference>
<dbReference type="PANTHER" id="PTHR10380:SF218">
    <property type="entry name" value="ADULT CUTICLE PROTEIN 65AA-RELATED"/>
    <property type="match status" value="1"/>
</dbReference>
<dbReference type="InterPro" id="IPR050468">
    <property type="entry name" value="Cuticle_Struct_Prot"/>
</dbReference>
<dbReference type="EMBL" id="JAPWTK010000152">
    <property type="protein sequence ID" value="KAJ8947779.1"/>
    <property type="molecule type" value="Genomic_DNA"/>
</dbReference>
<comment type="caution">
    <text evidence="4">The sequence shown here is derived from an EMBL/GenBank/DDBJ whole genome shotgun (WGS) entry which is preliminary data.</text>
</comment>
<dbReference type="InterPro" id="IPR000618">
    <property type="entry name" value="Insect_cuticle"/>
</dbReference>
<dbReference type="GO" id="GO:0062129">
    <property type="term" value="C:chitin-based extracellular matrix"/>
    <property type="evidence" value="ECO:0007669"/>
    <property type="project" value="TreeGrafter"/>
</dbReference>
<dbReference type="PROSITE" id="PS00233">
    <property type="entry name" value="CHIT_BIND_RR_1"/>
    <property type="match status" value="1"/>
</dbReference>
<evidence type="ECO:0000313" key="5">
    <source>
        <dbReference type="Proteomes" id="UP001162162"/>
    </source>
</evidence>
<evidence type="ECO:0000256" key="3">
    <source>
        <dbReference type="SAM" id="SignalP"/>
    </source>
</evidence>
<organism evidence="4 5">
    <name type="scientific">Aromia moschata</name>
    <dbReference type="NCBI Taxonomy" id="1265417"/>
    <lineage>
        <taxon>Eukaryota</taxon>
        <taxon>Metazoa</taxon>
        <taxon>Ecdysozoa</taxon>
        <taxon>Arthropoda</taxon>
        <taxon>Hexapoda</taxon>
        <taxon>Insecta</taxon>
        <taxon>Pterygota</taxon>
        <taxon>Neoptera</taxon>
        <taxon>Endopterygota</taxon>
        <taxon>Coleoptera</taxon>
        <taxon>Polyphaga</taxon>
        <taxon>Cucujiformia</taxon>
        <taxon>Chrysomeloidea</taxon>
        <taxon>Cerambycidae</taxon>
        <taxon>Cerambycinae</taxon>
        <taxon>Callichromatini</taxon>
        <taxon>Aromia</taxon>
    </lineage>
</organism>